<dbReference type="Proteomes" id="UP000029994">
    <property type="component" value="Unassembled WGS sequence"/>
</dbReference>
<dbReference type="InterPro" id="IPR036866">
    <property type="entry name" value="RibonucZ/Hydroxyglut_hydro"/>
</dbReference>
<organism evidence="2 3">
    <name type="scientific">Vibrio navarrensis</name>
    <dbReference type="NCBI Taxonomy" id="29495"/>
    <lineage>
        <taxon>Bacteria</taxon>
        <taxon>Pseudomonadati</taxon>
        <taxon>Pseudomonadota</taxon>
        <taxon>Gammaproteobacteria</taxon>
        <taxon>Vibrionales</taxon>
        <taxon>Vibrionaceae</taxon>
        <taxon>Vibrio</taxon>
    </lineage>
</organism>
<dbReference type="eggNOG" id="COG0491">
    <property type="taxonomic scope" value="Bacteria"/>
</dbReference>
<keyword evidence="3" id="KW-1185">Reference proteome</keyword>
<keyword evidence="2" id="KW-0378">Hydrolase</keyword>
<sequence length="263" mass="30535">MRLHTIQGYIQIMYLAEYPDKLMLLDGASRADIPYLKQFIEHELGKSFSDLKVVVVTHMHPDHAGGAHLLRRLTGCKLVSADKTHDWYHGWDGFLMHLTDLALARWMANRLKKPRRNLWYSRRLKPDYRLCDGQAIPGFEDWQILETPGHTDRDLSVYHPQQDILYVADLMVEVKKHLIAPFPVFHPNKYRTSLKRVFDMQPKKLLAAHGGQVVFDEVAYQHILNTAPRSPATHWRVTKVKLRGLVGSIWRFAVGSNKGRKRE</sequence>
<dbReference type="AlphaFoldDB" id="A0A099LXX3"/>
<dbReference type="RefSeq" id="WP_039428134.1">
    <property type="nucleotide sequence ID" value="NZ_CP061844.1"/>
</dbReference>
<dbReference type="SUPFAM" id="SSF56281">
    <property type="entry name" value="Metallo-hydrolase/oxidoreductase"/>
    <property type="match status" value="1"/>
</dbReference>
<feature type="domain" description="Metallo-beta-lactamase" evidence="1">
    <location>
        <begin position="10"/>
        <end position="209"/>
    </location>
</feature>
<dbReference type="GeneID" id="43684152"/>
<dbReference type="SMART" id="SM00849">
    <property type="entry name" value="Lactamase_B"/>
    <property type="match status" value="1"/>
</dbReference>
<dbReference type="Pfam" id="PF00753">
    <property type="entry name" value="Lactamase_B"/>
    <property type="match status" value="1"/>
</dbReference>
<dbReference type="STRING" id="29495.EA26_13415"/>
<evidence type="ECO:0000313" key="3">
    <source>
        <dbReference type="Proteomes" id="UP000029994"/>
    </source>
</evidence>
<dbReference type="InterPro" id="IPR001279">
    <property type="entry name" value="Metallo-B-lactamas"/>
</dbReference>
<dbReference type="InterPro" id="IPR050855">
    <property type="entry name" value="NDM-1-like"/>
</dbReference>
<dbReference type="Gene3D" id="3.60.15.10">
    <property type="entry name" value="Ribonuclease Z/Hydroxyacylglutathione hydrolase-like"/>
    <property type="match status" value="1"/>
</dbReference>
<dbReference type="PANTHER" id="PTHR42951">
    <property type="entry name" value="METALLO-BETA-LACTAMASE DOMAIN-CONTAINING"/>
    <property type="match status" value="1"/>
</dbReference>
<evidence type="ECO:0000313" key="2">
    <source>
        <dbReference type="EMBL" id="KGK12256.1"/>
    </source>
</evidence>
<accession>A0A099LXX3</accession>
<reference evidence="2 3" key="1">
    <citation type="submission" date="2014-04" db="EMBL/GenBank/DDBJ databases">
        <title>Genome sequencing of Vibrio navarrensis strains.</title>
        <authorList>
            <person name="Gladney L.M."/>
            <person name="Katz L.S."/>
            <person name="Marino-Ramirez L."/>
            <person name="Jordan I.K."/>
        </authorList>
    </citation>
    <scope>NUCLEOTIDE SEQUENCE [LARGE SCALE GENOMIC DNA]</scope>
    <source>
        <strain evidence="2 3">ATCC 51183</strain>
    </source>
</reference>
<name>A0A099LXX3_9VIBR</name>
<proteinExistence type="predicted"/>
<dbReference type="GO" id="GO:0016787">
    <property type="term" value="F:hydrolase activity"/>
    <property type="evidence" value="ECO:0007669"/>
    <property type="project" value="UniProtKB-KW"/>
</dbReference>
<comment type="caution">
    <text evidence="2">The sequence shown here is derived from an EMBL/GenBank/DDBJ whole genome shotgun (WGS) entry which is preliminary data.</text>
</comment>
<dbReference type="EMBL" id="JMCG01000001">
    <property type="protein sequence ID" value="KGK12256.1"/>
    <property type="molecule type" value="Genomic_DNA"/>
</dbReference>
<evidence type="ECO:0000259" key="1">
    <source>
        <dbReference type="SMART" id="SM00849"/>
    </source>
</evidence>
<protein>
    <submittedName>
        <fullName evidence="2">Zn-dependent hydrolase</fullName>
    </submittedName>
</protein>
<gene>
    <name evidence="2" type="ORF">EA26_13415</name>
</gene>